<reference evidence="2 3" key="1">
    <citation type="submission" date="2018-04" db="EMBL/GenBank/DDBJ databases">
        <title>Genomic Encyclopedia of Archaeal and Bacterial Type Strains, Phase II (KMG-II): from individual species to whole genera.</title>
        <authorList>
            <person name="Goeker M."/>
        </authorList>
    </citation>
    <scope>NUCLEOTIDE SEQUENCE [LARGE SCALE GENOMIC DNA]</scope>
    <source>
        <strain evidence="2 3">DSM 29329</strain>
    </source>
</reference>
<evidence type="ECO:0000313" key="3">
    <source>
        <dbReference type="Proteomes" id="UP000244069"/>
    </source>
</evidence>
<dbReference type="AlphaFoldDB" id="A0A2T6AD76"/>
<accession>A0A2T6AD76</accession>
<organism evidence="2 3">
    <name type="scientific">Allosediminivita pacifica</name>
    <dbReference type="NCBI Taxonomy" id="1267769"/>
    <lineage>
        <taxon>Bacteria</taxon>
        <taxon>Pseudomonadati</taxon>
        <taxon>Pseudomonadota</taxon>
        <taxon>Alphaproteobacteria</taxon>
        <taxon>Rhodobacterales</taxon>
        <taxon>Paracoccaceae</taxon>
        <taxon>Allosediminivita</taxon>
    </lineage>
</organism>
<evidence type="ECO:0000256" key="1">
    <source>
        <dbReference type="SAM" id="MobiDB-lite"/>
    </source>
</evidence>
<comment type="caution">
    <text evidence="2">The sequence shown here is derived from an EMBL/GenBank/DDBJ whole genome shotgun (WGS) entry which is preliminary data.</text>
</comment>
<gene>
    <name evidence="2" type="ORF">C8N44_12735</name>
</gene>
<name>A0A2T6AD76_9RHOB</name>
<proteinExistence type="predicted"/>
<dbReference type="EMBL" id="QBKN01000027">
    <property type="protein sequence ID" value="PTX41769.1"/>
    <property type="molecule type" value="Genomic_DNA"/>
</dbReference>
<protein>
    <submittedName>
        <fullName evidence="2">Uncharacterized protein</fullName>
    </submittedName>
</protein>
<keyword evidence="3" id="KW-1185">Reference proteome</keyword>
<sequence>MTMISVYQPLRGPSYRLRHAAVVVLIAAVASSLAASGSVTTEGSLARTRILPSQSQPSIHERKAIGSAVRAERRPAAPLLQGIAPVETGSSQVRRQTRVTGRAA</sequence>
<dbReference type="Proteomes" id="UP000244069">
    <property type="component" value="Unassembled WGS sequence"/>
</dbReference>
<feature type="region of interest" description="Disordered" evidence="1">
    <location>
        <begin position="85"/>
        <end position="104"/>
    </location>
</feature>
<evidence type="ECO:0000313" key="2">
    <source>
        <dbReference type="EMBL" id="PTX41769.1"/>
    </source>
</evidence>